<sequence length="167" mass="18894">MEENKKQEKQVETTTSIVEAEKSAKKKCCENSRNHVKAATTVLEQPIEHSAVDKDSLMESDYDQVINFKKLFKTRKSSLSSEKDKALKHKMLKETGKSLKMTVVGQIKAALKNYENPDRNGSNSLTSKEPRRITVEMFAEPTIITSNANDLLVSQTFLGSVRYALFY</sequence>
<dbReference type="AlphaFoldDB" id="A0A0N5AQM1"/>
<dbReference type="WBParaSite" id="SMUV_0000699201-mRNA-1">
    <property type="protein sequence ID" value="SMUV_0000699201-mRNA-1"/>
    <property type="gene ID" value="SMUV_0000699201"/>
</dbReference>
<reference evidence="2" key="1">
    <citation type="submission" date="2017-02" db="UniProtKB">
        <authorList>
            <consortium name="WormBaseParasite"/>
        </authorList>
    </citation>
    <scope>IDENTIFICATION</scope>
</reference>
<name>A0A0N5AQM1_9BILA</name>
<protein>
    <submittedName>
        <fullName evidence="2">Uncharacterized protein</fullName>
    </submittedName>
</protein>
<organism evidence="1 2">
    <name type="scientific">Syphacia muris</name>
    <dbReference type="NCBI Taxonomy" id="451379"/>
    <lineage>
        <taxon>Eukaryota</taxon>
        <taxon>Metazoa</taxon>
        <taxon>Ecdysozoa</taxon>
        <taxon>Nematoda</taxon>
        <taxon>Chromadorea</taxon>
        <taxon>Rhabditida</taxon>
        <taxon>Spirurina</taxon>
        <taxon>Oxyuridomorpha</taxon>
        <taxon>Oxyuroidea</taxon>
        <taxon>Oxyuridae</taxon>
        <taxon>Syphacia</taxon>
    </lineage>
</organism>
<evidence type="ECO:0000313" key="2">
    <source>
        <dbReference type="WBParaSite" id="SMUV_0000699201-mRNA-1"/>
    </source>
</evidence>
<dbReference type="Proteomes" id="UP000046393">
    <property type="component" value="Unplaced"/>
</dbReference>
<proteinExistence type="predicted"/>
<evidence type="ECO:0000313" key="1">
    <source>
        <dbReference type="Proteomes" id="UP000046393"/>
    </source>
</evidence>
<accession>A0A0N5AQM1</accession>
<keyword evidence="1" id="KW-1185">Reference proteome</keyword>